<reference evidence="7 8" key="1">
    <citation type="submission" date="2024-02" db="EMBL/GenBank/DDBJ databases">
        <title>De novo assembly and annotation of 12 fungi associated with fruit tree decline syndrome in Ontario, Canada.</title>
        <authorList>
            <person name="Sulman M."/>
            <person name="Ellouze W."/>
            <person name="Ilyukhin E."/>
        </authorList>
    </citation>
    <scope>NUCLEOTIDE SEQUENCE [LARGE SCALE GENOMIC DNA]</scope>
    <source>
        <strain evidence="7 8">FDS-637</strain>
    </source>
</reference>
<dbReference type="SUPFAM" id="SSF53474">
    <property type="entry name" value="alpha/beta-Hydrolases"/>
    <property type="match status" value="1"/>
</dbReference>
<keyword evidence="4" id="KW-0256">Endoplasmic reticulum</keyword>
<evidence type="ECO:0000256" key="1">
    <source>
        <dbReference type="ARBA" id="ARBA00004173"/>
    </source>
</evidence>
<accession>A0ABR3CJF0</accession>
<comment type="subcellular location">
    <subcellularLocation>
        <location evidence="2">Endoplasmic reticulum</location>
    </subcellularLocation>
    <subcellularLocation>
        <location evidence="3">Membrane</location>
    </subcellularLocation>
    <subcellularLocation>
        <location evidence="1">Mitochondrion</location>
    </subcellularLocation>
</comment>
<keyword evidence="6" id="KW-0472">Membrane</keyword>
<keyword evidence="8" id="KW-1185">Reference proteome</keyword>
<protein>
    <recommendedName>
        <fullName evidence="9">DUF676 domain-containing protein</fullName>
    </recommendedName>
</protein>
<dbReference type="Proteomes" id="UP001430584">
    <property type="component" value="Unassembled WGS sequence"/>
</dbReference>
<dbReference type="InterPro" id="IPR029058">
    <property type="entry name" value="AB_hydrolase_fold"/>
</dbReference>
<comment type="caution">
    <text evidence="7">The sequence shown here is derived from an EMBL/GenBank/DDBJ whole genome shotgun (WGS) entry which is preliminary data.</text>
</comment>
<evidence type="ECO:0000256" key="5">
    <source>
        <dbReference type="ARBA" id="ARBA00023128"/>
    </source>
</evidence>
<sequence>MSLDVDSWIRFPAVNHIYDLSRNFVNGLSALGFGSSMSKPIVFVAHSLGGLLLKQSLISLAAYSDQKFSVLENVKSVICFGVPHKGMETTQLRSMVKGQPNEELVQELAPKSSYLKCIEDTFNGIQTTRGFTVVSFYETGMTKTVEVGFKHN</sequence>
<evidence type="ECO:0000256" key="4">
    <source>
        <dbReference type="ARBA" id="ARBA00022824"/>
    </source>
</evidence>
<proteinExistence type="predicted"/>
<dbReference type="InterPro" id="IPR052374">
    <property type="entry name" value="SERAC1"/>
</dbReference>
<dbReference type="EMBL" id="JAJVCZ030000004">
    <property type="protein sequence ID" value="KAL0260340.1"/>
    <property type="molecule type" value="Genomic_DNA"/>
</dbReference>
<dbReference type="PANTHER" id="PTHR48182">
    <property type="entry name" value="PROTEIN SERAC1"/>
    <property type="match status" value="1"/>
</dbReference>
<dbReference type="RefSeq" id="XP_066633369.1">
    <property type="nucleotide sequence ID" value="XM_066775488.1"/>
</dbReference>
<name>A0ABR3CJF0_9PEZI</name>
<gene>
    <name evidence="7" type="ORF">SLS55_004026</name>
</gene>
<organism evidence="7 8">
    <name type="scientific">Diplodia seriata</name>
    <dbReference type="NCBI Taxonomy" id="420778"/>
    <lineage>
        <taxon>Eukaryota</taxon>
        <taxon>Fungi</taxon>
        <taxon>Dikarya</taxon>
        <taxon>Ascomycota</taxon>
        <taxon>Pezizomycotina</taxon>
        <taxon>Dothideomycetes</taxon>
        <taxon>Dothideomycetes incertae sedis</taxon>
        <taxon>Botryosphaeriales</taxon>
        <taxon>Botryosphaeriaceae</taxon>
        <taxon>Diplodia</taxon>
    </lineage>
</organism>
<dbReference type="Gene3D" id="3.40.50.1820">
    <property type="entry name" value="alpha/beta hydrolase"/>
    <property type="match status" value="1"/>
</dbReference>
<evidence type="ECO:0000313" key="7">
    <source>
        <dbReference type="EMBL" id="KAL0260340.1"/>
    </source>
</evidence>
<dbReference type="PANTHER" id="PTHR48182:SF2">
    <property type="entry name" value="PROTEIN SERAC1"/>
    <property type="match status" value="1"/>
</dbReference>
<evidence type="ECO:0000256" key="3">
    <source>
        <dbReference type="ARBA" id="ARBA00004370"/>
    </source>
</evidence>
<evidence type="ECO:0000256" key="2">
    <source>
        <dbReference type="ARBA" id="ARBA00004240"/>
    </source>
</evidence>
<evidence type="ECO:0008006" key="9">
    <source>
        <dbReference type="Google" id="ProtNLM"/>
    </source>
</evidence>
<keyword evidence="5" id="KW-0496">Mitochondrion</keyword>
<dbReference type="GeneID" id="92008111"/>
<evidence type="ECO:0000313" key="8">
    <source>
        <dbReference type="Proteomes" id="UP001430584"/>
    </source>
</evidence>
<evidence type="ECO:0000256" key="6">
    <source>
        <dbReference type="ARBA" id="ARBA00023136"/>
    </source>
</evidence>